<dbReference type="GO" id="GO:0016192">
    <property type="term" value="P:vesicle-mediated transport"/>
    <property type="evidence" value="ECO:0007669"/>
    <property type="project" value="InterPro"/>
</dbReference>
<accession>A0A439D6Z8</accession>
<dbReference type="InterPro" id="IPR006977">
    <property type="entry name" value="Yip1_dom"/>
</dbReference>
<feature type="transmembrane region" description="Helical" evidence="6">
    <location>
        <begin position="282"/>
        <end position="306"/>
    </location>
</feature>
<keyword evidence="10" id="KW-1185">Reference proteome</keyword>
<feature type="compositionally biased region" description="Basic residues" evidence="7">
    <location>
        <begin position="54"/>
        <end position="65"/>
    </location>
</feature>
<comment type="caution">
    <text evidence="9">The sequence shown here is derived from an EMBL/GenBank/DDBJ whole genome shotgun (WGS) entry which is preliminary data.</text>
</comment>
<organism evidence="9 10">
    <name type="scientific">Xylaria grammica</name>
    <dbReference type="NCBI Taxonomy" id="363999"/>
    <lineage>
        <taxon>Eukaryota</taxon>
        <taxon>Fungi</taxon>
        <taxon>Dikarya</taxon>
        <taxon>Ascomycota</taxon>
        <taxon>Pezizomycotina</taxon>
        <taxon>Sordariomycetes</taxon>
        <taxon>Xylariomycetidae</taxon>
        <taxon>Xylariales</taxon>
        <taxon>Xylariaceae</taxon>
        <taxon>Xylaria</taxon>
    </lineage>
</organism>
<dbReference type="PANTHER" id="PTHR12822">
    <property type="entry name" value="PROTEIN YIPF"/>
    <property type="match status" value="1"/>
</dbReference>
<keyword evidence="5 6" id="KW-0472">Membrane</keyword>
<dbReference type="Pfam" id="PF04893">
    <property type="entry name" value="Yip1"/>
    <property type="match status" value="1"/>
</dbReference>
<feature type="compositionally biased region" description="Basic and acidic residues" evidence="7">
    <location>
        <begin position="321"/>
        <end position="332"/>
    </location>
</feature>
<feature type="region of interest" description="Disordered" evidence="7">
    <location>
        <begin position="81"/>
        <end position="101"/>
    </location>
</feature>
<feature type="compositionally biased region" description="Low complexity" evidence="7">
    <location>
        <begin position="82"/>
        <end position="101"/>
    </location>
</feature>
<evidence type="ECO:0000256" key="3">
    <source>
        <dbReference type="ARBA" id="ARBA00022692"/>
    </source>
</evidence>
<evidence type="ECO:0000256" key="2">
    <source>
        <dbReference type="ARBA" id="ARBA00010596"/>
    </source>
</evidence>
<comment type="similarity">
    <text evidence="2 6">Belongs to the YIP1 family.</text>
</comment>
<evidence type="ECO:0000259" key="8">
    <source>
        <dbReference type="Pfam" id="PF04893"/>
    </source>
</evidence>
<evidence type="ECO:0000256" key="1">
    <source>
        <dbReference type="ARBA" id="ARBA00004141"/>
    </source>
</evidence>
<dbReference type="STRING" id="363999.A0A439D6Z8"/>
<gene>
    <name evidence="9" type="ORF">EKO27_g4915</name>
</gene>
<evidence type="ECO:0000256" key="4">
    <source>
        <dbReference type="ARBA" id="ARBA00022989"/>
    </source>
</evidence>
<name>A0A439D6Z8_9PEZI</name>
<feature type="transmembrane region" description="Helical" evidence="6">
    <location>
        <begin position="225"/>
        <end position="243"/>
    </location>
</feature>
<evidence type="ECO:0000256" key="5">
    <source>
        <dbReference type="ARBA" id="ARBA00023136"/>
    </source>
</evidence>
<dbReference type="InterPro" id="IPR039765">
    <property type="entry name" value="Yip5/YIPF1/YIPF2"/>
</dbReference>
<feature type="region of interest" description="Disordered" evidence="7">
    <location>
        <begin position="315"/>
        <end position="341"/>
    </location>
</feature>
<evidence type="ECO:0000256" key="7">
    <source>
        <dbReference type="SAM" id="MobiDB-lite"/>
    </source>
</evidence>
<feature type="transmembrane region" description="Helical" evidence="6">
    <location>
        <begin position="249"/>
        <end position="270"/>
    </location>
</feature>
<reference evidence="9 10" key="1">
    <citation type="submission" date="2018-12" db="EMBL/GenBank/DDBJ databases">
        <title>Draft genome sequence of Xylaria grammica IHI A82.</title>
        <authorList>
            <person name="Buettner E."/>
            <person name="Kellner H."/>
        </authorList>
    </citation>
    <scope>NUCLEOTIDE SEQUENCE [LARGE SCALE GENOMIC DNA]</scope>
    <source>
        <strain evidence="9 10">IHI A82</strain>
    </source>
</reference>
<feature type="region of interest" description="Disordered" evidence="7">
    <location>
        <begin position="48"/>
        <end position="69"/>
    </location>
</feature>
<dbReference type="PANTHER" id="PTHR12822:SF2">
    <property type="entry name" value="PROTEIN YIPF"/>
    <property type="match status" value="1"/>
</dbReference>
<dbReference type="AlphaFoldDB" id="A0A439D6Z8"/>
<keyword evidence="3 6" id="KW-0812">Transmembrane</keyword>
<evidence type="ECO:0000313" key="9">
    <source>
        <dbReference type="EMBL" id="RWA10178.1"/>
    </source>
</evidence>
<dbReference type="GO" id="GO:0000139">
    <property type="term" value="C:Golgi membrane"/>
    <property type="evidence" value="ECO:0007669"/>
    <property type="project" value="UniProtKB-SubCell"/>
</dbReference>
<evidence type="ECO:0000313" key="10">
    <source>
        <dbReference type="Proteomes" id="UP000286045"/>
    </source>
</evidence>
<dbReference type="Proteomes" id="UP000286045">
    <property type="component" value="Unassembled WGS sequence"/>
</dbReference>
<proteinExistence type="inferred from homology"/>
<keyword evidence="4 6" id="KW-1133">Transmembrane helix</keyword>
<sequence length="341" mass="36762">MAGGSGYDAIVDVDDEPAAFRFIYLQTTETTCPELVALTYKLESNLTHAATGRPRPHRSTRRPRIPHVDIHRRIDDEGRKFTPSSASGLPPPATAAGGSSGSSTSKRYLWSLSFYAQFFDVDTSSVLSRCWAALFPRANFLDVLEGNPDLYGPFWIATTVILILFLGGTISQYLANKGAGPFAYDFELLSGAAGLIYGYTLVIPVLLYGALRYFGSESANLLECWALYGYSNLIWIPVALISWSPLTILNWVFVGVGWAVSVVFLLRNLYPVLSATDRQTSKILLVLVVALHMGLALAIKILFFAAGSPVAHNPPAGGDGGDNKDAGGKDGDAGDATRALF</sequence>
<feature type="transmembrane region" description="Helical" evidence="6">
    <location>
        <begin position="195"/>
        <end position="213"/>
    </location>
</feature>
<protein>
    <recommendedName>
        <fullName evidence="6">Protein YIP</fullName>
    </recommendedName>
</protein>
<dbReference type="EMBL" id="RYZI01000124">
    <property type="protein sequence ID" value="RWA10178.1"/>
    <property type="molecule type" value="Genomic_DNA"/>
</dbReference>
<feature type="domain" description="Yip1" evidence="8">
    <location>
        <begin position="135"/>
        <end position="297"/>
    </location>
</feature>
<comment type="subcellular location">
    <subcellularLocation>
        <location evidence="6">Golgi apparatus membrane</location>
        <topology evidence="6">Multi-pass membrane protein</topology>
    </subcellularLocation>
    <subcellularLocation>
        <location evidence="1">Membrane</location>
        <topology evidence="1">Multi-pass membrane protein</topology>
    </subcellularLocation>
</comment>
<dbReference type="GO" id="GO:0031267">
    <property type="term" value="F:small GTPase binding"/>
    <property type="evidence" value="ECO:0007669"/>
    <property type="project" value="InterPro"/>
</dbReference>
<evidence type="ECO:0000256" key="6">
    <source>
        <dbReference type="RuleBase" id="RU361264"/>
    </source>
</evidence>
<feature type="transmembrane region" description="Helical" evidence="6">
    <location>
        <begin position="154"/>
        <end position="175"/>
    </location>
</feature>